<organism evidence="2 3">
    <name type="scientific">Ensete ventricosum</name>
    <name type="common">Abyssinian banana</name>
    <name type="synonym">Musa ensete</name>
    <dbReference type="NCBI Taxonomy" id="4639"/>
    <lineage>
        <taxon>Eukaryota</taxon>
        <taxon>Viridiplantae</taxon>
        <taxon>Streptophyta</taxon>
        <taxon>Embryophyta</taxon>
        <taxon>Tracheophyta</taxon>
        <taxon>Spermatophyta</taxon>
        <taxon>Magnoliopsida</taxon>
        <taxon>Liliopsida</taxon>
        <taxon>Zingiberales</taxon>
        <taxon>Musaceae</taxon>
        <taxon>Ensete</taxon>
    </lineage>
</organism>
<dbReference type="Proteomes" id="UP000287651">
    <property type="component" value="Unassembled WGS sequence"/>
</dbReference>
<dbReference type="EMBL" id="AMZH03000196">
    <property type="protein sequence ID" value="RRT84992.1"/>
    <property type="molecule type" value="Genomic_DNA"/>
</dbReference>
<feature type="compositionally biased region" description="Polar residues" evidence="1">
    <location>
        <begin position="81"/>
        <end position="95"/>
    </location>
</feature>
<sequence>MGGGSSRDSRSRNESYQERSYSGEEPSSPWWHRYSRDYDPSPPPPPPSRSYASPPDAYAPPQQQHSTASRPRMLDRRYSKISDNYNSLDQVTNPRSLRRLGL</sequence>
<feature type="compositionally biased region" description="Basic and acidic residues" evidence="1">
    <location>
        <begin position="7"/>
        <end position="17"/>
    </location>
</feature>
<gene>
    <name evidence="2" type="ORF">B296_00008651</name>
</gene>
<feature type="region of interest" description="Disordered" evidence="1">
    <location>
        <begin position="1"/>
        <end position="102"/>
    </location>
</feature>
<protein>
    <submittedName>
        <fullName evidence="2">Uncharacterized protein</fullName>
    </submittedName>
</protein>
<comment type="caution">
    <text evidence="2">The sequence shown here is derived from an EMBL/GenBank/DDBJ whole genome shotgun (WGS) entry which is preliminary data.</text>
</comment>
<evidence type="ECO:0000313" key="3">
    <source>
        <dbReference type="Proteomes" id="UP000287651"/>
    </source>
</evidence>
<evidence type="ECO:0000313" key="2">
    <source>
        <dbReference type="EMBL" id="RRT84992.1"/>
    </source>
</evidence>
<feature type="compositionally biased region" description="Low complexity" evidence="1">
    <location>
        <begin position="49"/>
        <end position="61"/>
    </location>
</feature>
<name>A0A427B926_ENSVE</name>
<reference evidence="2 3" key="1">
    <citation type="journal article" date="2014" name="Agronomy (Basel)">
        <title>A Draft Genome Sequence for Ensete ventricosum, the Drought-Tolerant Tree Against Hunger.</title>
        <authorList>
            <person name="Harrison J."/>
            <person name="Moore K.A."/>
            <person name="Paszkiewicz K."/>
            <person name="Jones T."/>
            <person name="Grant M."/>
            <person name="Ambacheew D."/>
            <person name="Muzemil S."/>
            <person name="Studholme D.J."/>
        </authorList>
    </citation>
    <scope>NUCLEOTIDE SEQUENCE [LARGE SCALE GENOMIC DNA]</scope>
</reference>
<dbReference type="AlphaFoldDB" id="A0A427B926"/>
<proteinExistence type="predicted"/>
<evidence type="ECO:0000256" key="1">
    <source>
        <dbReference type="SAM" id="MobiDB-lite"/>
    </source>
</evidence>
<accession>A0A427B926</accession>